<feature type="transmembrane region" description="Helical" evidence="5">
    <location>
        <begin position="275"/>
        <end position="292"/>
    </location>
</feature>
<dbReference type="SUPFAM" id="SSF103473">
    <property type="entry name" value="MFS general substrate transporter"/>
    <property type="match status" value="1"/>
</dbReference>
<dbReference type="InterPro" id="IPR011701">
    <property type="entry name" value="MFS"/>
</dbReference>
<feature type="transmembrane region" description="Helical" evidence="5">
    <location>
        <begin position="222"/>
        <end position="241"/>
    </location>
</feature>
<feature type="transmembrane region" description="Helical" evidence="5">
    <location>
        <begin position="405"/>
        <end position="428"/>
    </location>
</feature>
<dbReference type="Gene3D" id="1.20.1250.20">
    <property type="entry name" value="MFS general substrate transporter like domains"/>
    <property type="match status" value="1"/>
</dbReference>
<keyword evidence="7" id="KW-1185">Reference proteome</keyword>
<dbReference type="GO" id="GO:0022857">
    <property type="term" value="F:transmembrane transporter activity"/>
    <property type="evidence" value="ECO:0007669"/>
    <property type="project" value="InterPro"/>
</dbReference>
<keyword evidence="4 5" id="KW-0472">Membrane</keyword>
<dbReference type="PANTHER" id="PTHR10924:SF27">
    <property type="entry name" value="SOLUTE CARRIER FAMILY 49 MEMBER 4"/>
    <property type="match status" value="1"/>
</dbReference>
<organism evidence="6 7">
    <name type="scientific">Meganyctiphanes norvegica</name>
    <name type="common">Northern krill</name>
    <name type="synonym">Thysanopoda norvegica</name>
    <dbReference type="NCBI Taxonomy" id="48144"/>
    <lineage>
        <taxon>Eukaryota</taxon>
        <taxon>Metazoa</taxon>
        <taxon>Ecdysozoa</taxon>
        <taxon>Arthropoda</taxon>
        <taxon>Crustacea</taxon>
        <taxon>Multicrustacea</taxon>
        <taxon>Malacostraca</taxon>
        <taxon>Eumalacostraca</taxon>
        <taxon>Eucarida</taxon>
        <taxon>Euphausiacea</taxon>
        <taxon>Euphausiidae</taxon>
        <taxon>Meganyctiphanes</taxon>
    </lineage>
</organism>
<evidence type="ECO:0000313" key="6">
    <source>
        <dbReference type="EMBL" id="CAL4145554.1"/>
    </source>
</evidence>
<gene>
    <name evidence="6" type="ORF">MNOR_LOCUS29742</name>
</gene>
<feature type="transmembrane region" description="Helical" evidence="5">
    <location>
        <begin position="434"/>
        <end position="453"/>
    </location>
</feature>
<evidence type="ECO:0000256" key="2">
    <source>
        <dbReference type="ARBA" id="ARBA00022692"/>
    </source>
</evidence>
<dbReference type="Pfam" id="PF07690">
    <property type="entry name" value="MFS_1"/>
    <property type="match status" value="1"/>
</dbReference>
<dbReference type="PANTHER" id="PTHR10924">
    <property type="entry name" value="MAJOR FACILITATOR SUPERFAMILY PROTEIN-RELATED"/>
    <property type="match status" value="1"/>
</dbReference>
<feature type="transmembrane region" description="Helical" evidence="5">
    <location>
        <begin position="341"/>
        <end position="360"/>
    </location>
</feature>
<evidence type="ECO:0000256" key="5">
    <source>
        <dbReference type="SAM" id="Phobius"/>
    </source>
</evidence>
<dbReference type="Proteomes" id="UP001497623">
    <property type="component" value="Unassembled WGS sequence"/>
</dbReference>
<evidence type="ECO:0000256" key="1">
    <source>
        <dbReference type="ARBA" id="ARBA00004141"/>
    </source>
</evidence>
<name>A0AAV2RX96_MEGNR</name>
<feature type="transmembrane region" description="Helical" evidence="5">
    <location>
        <begin position="69"/>
        <end position="90"/>
    </location>
</feature>
<feature type="transmembrane region" description="Helical" evidence="5">
    <location>
        <begin position="372"/>
        <end position="393"/>
    </location>
</feature>
<accession>A0AAV2RX96</accession>
<feature type="transmembrane region" description="Helical" evidence="5">
    <location>
        <begin position="312"/>
        <end position="329"/>
    </location>
</feature>
<evidence type="ECO:0000256" key="4">
    <source>
        <dbReference type="ARBA" id="ARBA00023136"/>
    </source>
</evidence>
<evidence type="ECO:0000256" key="3">
    <source>
        <dbReference type="ARBA" id="ARBA00022989"/>
    </source>
</evidence>
<dbReference type="InterPro" id="IPR049680">
    <property type="entry name" value="FLVCR1-2_SLC49-like"/>
</dbReference>
<comment type="subcellular location">
    <subcellularLocation>
        <location evidence="1">Membrane</location>
        <topology evidence="1">Multi-pass membrane protein</topology>
    </subcellularLocation>
</comment>
<feature type="non-terminal residue" evidence="6">
    <location>
        <position position="475"/>
    </location>
</feature>
<dbReference type="InterPro" id="IPR036259">
    <property type="entry name" value="MFS_trans_sf"/>
</dbReference>
<protein>
    <submittedName>
        <fullName evidence="6">Uncharacterized protein</fullName>
    </submittedName>
</protein>
<dbReference type="AlphaFoldDB" id="A0AAV2RX96"/>
<reference evidence="6 7" key="1">
    <citation type="submission" date="2024-05" db="EMBL/GenBank/DDBJ databases">
        <authorList>
            <person name="Wallberg A."/>
        </authorList>
    </citation>
    <scope>NUCLEOTIDE SEQUENCE [LARGE SCALE GENOMIC DNA]</scope>
</reference>
<keyword evidence="2 5" id="KW-0812">Transmembrane</keyword>
<evidence type="ECO:0000313" key="7">
    <source>
        <dbReference type="Proteomes" id="UP001497623"/>
    </source>
</evidence>
<keyword evidence="3 5" id="KW-1133">Transmembrane helix</keyword>
<comment type="caution">
    <text evidence="6">The sequence shown here is derived from an EMBL/GenBank/DDBJ whole genome shotgun (WGS) entry which is preliminary data.</text>
</comment>
<dbReference type="GO" id="GO:0016020">
    <property type="term" value="C:membrane"/>
    <property type="evidence" value="ECO:0007669"/>
    <property type="project" value="UniProtKB-SubCell"/>
</dbReference>
<proteinExistence type="predicted"/>
<sequence>MAARLQAPASLRENLDNSMRSKGLDQKIRQKSTLMPYSVKNLCYIDCIDKFARHYVSSYGINTISMWKYLVIMLTSIWFLTGLFFTSLTIDNSTRSKGLETSQIVDEIFDYFPIEVRAFTWHKSIRRAYTVYPMGAEAGGFSGSIPPSPANFTASQPHALNGRSQLTGVAFSFHETSCNGHLKKSYFFGPIQYIYLQKFSLTRAGNNSKSAKLNELHRSYNYFLLAAGICMAFFIFTVAYFPSKPKRPPSLTSALQEDPKPFTEYMKMLFKNGNFWCLVIPYALTLGTNVAWSSVVDINLHPFGISQVEASWVGVYVTFGGVMLAILTARFTDMLFGYIKITIMTFTAISTIGYVWFLLLMNECLPFSKPQMFITVIVGASFNYACSPLFFELLVELAYPVPEGVVGGVITMSWNVVSALFLLTMQAGFESVVWMDYILAIQGIFVLLFMFFVKEEYRRSQLDKAANTVNIEDTD</sequence>
<dbReference type="EMBL" id="CAXKWB010034948">
    <property type="protein sequence ID" value="CAL4145554.1"/>
    <property type="molecule type" value="Genomic_DNA"/>
</dbReference>